<keyword evidence="3" id="KW-1185">Reference proteome</keyword>
<organism evidence="2 3">
    <name type="scientific">Rubroshorea leprosula</name>
    <dbReference type="NCBI Taxonomy" id="152421"/>
    <lineage>
        <taxon>Eukaryota</taxon>
        <taxon>Viridiplantae</taxon>
        <taxon>Streptophyta</taxon>
        <taxon>Embryophyta</taxon>
        <taxon>Tracheophyta</taxon>
        <taxon>Spermatophyta</taxon>
        <taxon>Magnoliopsida</taxon>
        <taxon>eudicotyledons</taxon>
        <taxon>Gunneridae</taxon>
        <taxon>Pentapetalae</taxon>
        <taxon>rosids</taxon>
        <taxon>malvids</taxon>
        <taxon>Malvales</taxon>
        <taxon>Dipterocarpaceae</taxon>
        <taxon>Rubroshorea</taxon>
    </lineage>
</organism>
<dbReference type="EMBL" id="BPVZ01000060">
    <property type="protein sequence ID" value="GKV22423.1"/>
    <property type="molecule type" value="Genomic_DNA"/>
</dbReference>
<evidence type="ECO:0000256" key="1">
    <source>
        <dbReference type="SAM" id="Phobius"/>
    </source>
</evidence>
<comment type="caution">
    <text evidence="2">The sequence shown here is derived from an EMBL/GenBank/DDBJ whole genome shotgun (WGS) entry which is preliminary data.</text>
</comment>
<evidence type="ECO:0000313" key="3">
    <source>
        <dbReference type="Proteomes" id="UP001054252"/>
    </source>
</evidence>
<dbReference type="AlphaFoldDB" id="A0AAV5KCX2"/>
<accession>A0AAV5KCX2</accession>
<proteinExistence type="predicted"/>
<name>A0AAV5KCX2_9ROSI</name>
<keyword evidence="1" id="KW-0472">Membrane</keyword>
<feature type="transmembrane region" description="Helical" evidence="1">
    <location>
        <begin position="34"/>
        <end position="57"/>
    </location>
</feature>
<reference evidence="2 3" key="1">
    <citation type="journal article" date="2021" name="Commun. Biol.">
        <title>The genome of Shorea leprosula (Dipterocarpaceae) highlights the ecological relevance of drought in aseasonal tropical rainforests.</title>
        <authorList>
            <person name="Ng K.K.S."/>
            <person name="Kobayashi M.J."/>
            <person name="Fawcett J.A."/>
            <person name="Hatakeyama M."/>
            <person name="Paape T."/>
            <person name="Ng C.H."/>
            <person name="Ang C.C."/>
            <person name="Tnah L.H."/>
            <person name="Lee C.T."/>
            <person name="Nishiyama T."/>
            <person name="Sese J."/>
            <person name="O'Brien M.J."/>
            <person name="Copetti D."/>
            <person name="Mohd Noor M.I."/>
            <person name="Ong R.C."/>
            <person name="Putra M."/>
            <person name="Sireger I.Z."/>
            <person name="Indrioko S."/>
            <person name="Kosugi Y."/>
            <person name="Izuno A."/>
            <person name="Isagi Y."/>
            <person name="Lee S.L."/>
            <person name="Shimizu K.K."/>
        </authorList>
    </citation>
    <scope>NUCLEOTIDE SEQUENCE [LARGE SCALE GENOMIC DNA]</scope>
    <source>
        <strain evidence="2">214</strain>
    </source>
</reference>
<gene>
    <name evidence="2" type="ORF">SLEP1_g32298</name>
</gene>
<keyword evidence="1" id="KW-1133">Transmembrane helix</keyword>
<evidence type="ECO:0000313" key="2">
    <source>
        <dbReference type="EMBL" id="GKV22423.1"/>
    </source>
</evidence>
<dbReference type="Proteomes" id="UP001054252">
    <property type="component" value="Unassembled WGS sequence"/>
</dbReference>
<keyword evidence="1" id="KW-0812">Transmembrane</keyword>
<protein>
    <submittedName>
        <fullName evidence="2">Uncharacterized protein</fullName>
    </submittedName>
</protein>
<sequence>MHSGRVKEKEKTGPTSWHKEILKLGLPLTNSLELLTILAALILLALYLSNCLCGFLCKSRS</sequence>